<sequence>MAGESKVIEHIVLFKVKDGAPQEQIDAWLAALNELRSLECVLYLRAGAASAVGAASGNYTHALYGRYSSRAALAQYSAHPRHVAAVQEHGTPIVDDLLALDWEAPDQPGFEFCDALRIALLKPCSGLGEADSSEVVEILSGYGKIFPSIAGVSFGENISPGRAKGFRWGFLCVFRAVKDLEDLNNNEHHVRLHKEKVMPRMEESVMLDCFISNP</sequence>
<dbReference type="AlphaFoldDB" id="A0A0D6QRR0"/>
<accession>A0A0D6QRR0</accession>
<dbReference type="Pfam" id="PF07876">
    <property type="entry name" value="Dabb"/>
    <property type="match status" value="2"/>
</dbReference>
<proteinExistence type="predicted"/>
<evidence type="ECO:0000313" key="3">
    <source>
        <dbReference type="EMBL" id="JAG92936.1"/>
    </source>
</evidence>
<protein>
    <recommendedName>
        <fullName evidence="2">Stress-response A/B barrel domain-containing protein</fullName>
    </recommendedName>
</protein>
<feature type="domain" description="Stress-response A/B barrel" evidence="2">
    <location>
        <begin position="8"/>
        <end position="102"/>
    </location>
</feature>
<evidence type="ECO:0000256" key="1">
    <source>
        <dbReference type="ARBA" id="ARBA00011738"/>
    </source>
</evidence>
<evidence type="ECO:0000259" key="2">
    <source>
        <dbReference type="PROSITE" id="PS51502"/>
    </source>
</evidence>
<feature type="domain" description="Stress-response A/B barrel" evidence="2">
    <location>
        <begin position="115"/>
        <end position="209"/>
    </location>
</feature>
<comment type="subunit">
    <text evidence="1">Homodimer.</text>
</comment>
<dbReference type="PROSITE" id="PS51502">
    <property type="entry name" value="S_R_A_B_BARREL"/>
    <property type="match status" value="2"/>
</dbReference>
<dbReference type="EMBL" id="GCKF01061733">
    <property type="protein sequence ID" value="JAG92936.1"/>
    <property type="molecule type" value="Transcribed_RNA"/>
</dbReference>
<dbReference type="InterPro" id="IPR013097">
    <property type="entry name" value="Dabb"/>
</dbReference>
<dbReference type="SMART" id="SM00886">
    <property type="entry name" value="Dabb"/>
    <property type="match status" value="2"/>
</dbReference>
<organism evidence="3">
    <name type="scientific">Araucaria cunninghamii</name>
    <name type="common">Hoop pine</name>
    <name type="synonym">Moreton Bay pine</name>
    <dbReference type="NCBI Taxonomy" id="56994"/>
    <lineage>
        <taxon>Eukaryota</taxon>
        <taxon>Viridiplantae</taxon>
        <taxon>Streptophyta</taxon>
        <taxon>Embryophyta</taxon>
        <taxon>Tracheophyta</taxon>
        <taxon>Spermatophyta</taxon>
        <taxon>Pinopsida</taxon>
        <taxon>Pinidae</taxon>
        <taxon>Conifers II</taxon>
        <taxon>Araucariales</taxon>
        <taxon>Araucariaceae</taxon>
        <taxon>Araucaria</taxon>
    </lineage>
</organism>
<name>A0A0D6QRR0_ARACU</name>
<dbReference type="Gene3D" id="3.30.70.100">
    <property type="match status" value="2"/>
</dbReference>
<dbReference type="InterPro" id="IPR044662">
    <property type="entry name" value="HS1/DABB1-like"/>
</dbReference>
<dbReference type="PANTHER" id="PTHR33178:SF3">
    <property type="entry name" value="STRESS-RESPONSE A_B BARREL DOMAIN-CONTAINING PROTEIN UP3"/>
    <property type="match status" value="1"/>
</dbReference>
<dbReference type="InterPro" id="IPR011008">
    <property type="entry name" value="Dimeric_a/b-barrel"/>
</dbReference>
<reference evidence="3" key="1">
    <citation type="submission" date="2015-03" db="EMBL/GenBank/DDBJ databases">
        <title>A transcriptome of Araucaria cunninghamii, an australian fine timber species.</title>
        <authorList>
            <person name="Jing Yi C.J.Y."/>
            <person name="Yin San L.Y.S."/>
            <person name="Abdul Karim S.S."/>
            <person name="Wan Azmi N.N."/>
            <person name="Hercus R.R."/>
            <person name="Croft L.L."/>
        </authorList>
    </citation>
    <scope>NUCLEOTIDE SEQUENCE</scope>
    <source>
        <strain evidence="3">MI0301</strain>
        <tissue evidence="3">Leaf</tissue>
    </source>
</reference>
<dbReference type="PANTHER" id="PTHR33178">
    <property type="match status" value="1"/>
</dbReference>
<dbReference type="SUPFAM" id="SSF54909">
    <property type="entry name" value="Dimeric alpha+beta barrel"/>
    <property type="match status" value="2"/>
</dbReference>